<dbReference type="Proteomes" id="UP001484239">
    <property type="component" value="Unassembled WGS sequence"/>
</dbReference>
<evidence type="ECO:0008006" key="4">
    <source>
        <dbReference type="Google" id="ProtNLM"/>
    </source>
</evidence>
<comment type="caution">
    <text evidence="2">The sequence shown here is derived from an EMBL/GenBank/DDBJ whole genome shotgun (WGS) entry which is preliminary data.</text>
</comment>
<gene>
    <name evidence="2" type="ORF">WI372_15155</name>
</gene>
<feature type="transmembrane region" description="Helical" evidence="1">
    <location>
        <begin position="36"/>
        <end position="55"/>
    </location>
</feature>
<name>A0ABU9EEH1_9BACT</name>
<protein>
    <recommendedName>
        <fullName evidence="4">Phage shock protein G</fullName>
    </recommendedName>
</protein>
<keyword evidence="1" id="KW-0812">Transmembrane</keyword>
<organism evidence="2 3">
    <name type="scientific">Gaopeijia maritima</name>
    <dbReference type="NCBI Taxonomy" id="3119007"/>
    <lineage>
        <taxon>Bacteria</taxon>
        <taxon>Pseudomonadati</taxon>
        <taxon>Gemmatimonadota</taxon>
        <taxon>Longimicrobiia</taxon>
        <taxon>Gaopeijiales</taxon>
        <taxon>Gaopeijiaceae</taxon>
        <taxon>Gaopeijia</taxon>
    </lineage>
</organism>
<evidence type="ECO:0000313" key="3">
    <source>
        <dbReference type="Proteomes" id="UP001484239"/>
    </source>
</evidence>
<proteinExistence type="predicted"/>
<dbReference type="EMBL" id="JBBHLI010000010">
    <property type="protein sequence ID" value="MEK9502330.1"/>
    <property type="molecule type" value="Genomic_DNA"/>
</dbReference>
<evidence type="ECO:0000256" key="1">
    <source>
        <dbReference type="SAM" id="Phobius"/>
    </source>
</evidence>
<evidence type="ECO:0000313" key="2">
    <source>
        <dbReference type="EMBL" id="MEK9502330.1"/>
    </source>
</evidence>
<feature type="transmembrane region" description="Helical" evidence="1">
    <location>
        <begin position="7"/>
        <end position="30"/>
    </location>
</feature>
<sequence>MLGTLLTFFAVALTTLIVAGIVLSIVGAVVGLVGSLAAFLLFKVAPIMLVGWVVVKLLDRRSTNRISAADRRWLDGDV</sequence>
<dbReference type="RefSeq" id="WP_405274330.1">
    <property type="nucleotide sequence ID" value="NZ_CP144380.1"/>
</dbReference>
<accession>A0ABU9EEH1</accession>
<keyword evidence="3" id="KW-1185">Reference proteome</keyword>
<keyword evidence="1" id="KW-1133">Transmembrane helix</keyword>
<reference evidence="2 3" key="1">
    <citation type="submission" date="2024-02" db="EMBL/GenBank/DDBJ databases">
        <title>A novel Gemmatimonadota bacterium.</title>
        <authorList>
            <person name="Du Z.-J."/>
            <person name="Ye Y.-Q."/>
        </authorList>
    </citation>
    <scope>NUCLEOTIDE SEQUENCE [LARGE SCALE GENOMIC DNA]</scope>
    <source>
        <strain evidence="2 3">DH-20</strain>
    </source>
</reference>
<keyword evidence="1" id="KW-0472">Membrane</keyword>